<keyword evidence="3 7" id="KW-0645">Protease</keyword>
<gene>
    <name evidence="8" type="ORF">NQ317_007436</name>
</gene>
<comment type="caution">
    <text evidence="8">The sequence shown here is derived from an EMBL/GenBank/DDBJ whole genome shotgun (WGS) entry which is preliminary data.</text>
</comment>
<dbReference type="InterPro" id="IPR033124">
    <property type="entry name" value="Ser_caboxypep_his_AS"/>
</dbReference>
<evidence type="ECO:0000256" key="7">
    <source>
        <dbReference type="RuleBase" id="RU361156"/>
    </source>
</evidence>
<keyword evidence="4 7" id="KW-0732">Signal</keyword>
<organism evidence="8 9">
    <name type="scientific">Molorchus minor</name>
    <dbReference type="NCBI Taxonomy" id="1323400"/>
    <lineage>
        <taxon>Eukaryota</taxon>
        <taxon>Metazoa</taxon>
        <taxon>Ecdysozoa</taxon>
        <taxon>Arthropoda</taxon>
        <taxon>Hexapoda</taxon>
        <taxon>Insecta</taxon>
        <taxon>Pterygota</taxon>
        <taxon>Neoptera</taxon>
        <taxon>Endopterygota</taxon>
        <taxon>Coleoptera</taxon>
        <taxon>Polyphaga</taxon>
        <taxon>Cucujiformia</taxon>
        <taxon>Chrysomeloidea</taxon>
        <taxon>Cerambycidae</taxon>
        <taxon>Lamiinae</taxon>
        <taxon>Monochamini</taxon>
        <taxon>Molorchus</taxon>
    </lineage>
</organism>
<accession>A0ABQ9JHY4</accession>
<dbReference type="PRINTS" id="PR00724">
    <property type="entry name" value="CRBOXYPTASEC"/>
</dbReference>
<dbReference type="Proteomes" id="UP001162164">
    <property type="component" value="Unassembled WGS sequence"/>
</dbReference>
<evidence type="ECO:0000256" key="6">
    <source>
        <dbReference type="ARBA" id="ARBA00023180"/>
    </source>
</evidence>
<comment type="similarity">
    <text evidence="1 7">Belongs to the peptidase S10 family.</text>
</comment>
<dbReference type="InterPro" id="IPR029058">
    <property type="entry name" value="AB_hydrolase_fold"/>
</dbReference>
<evidence type="ECO:0000256" key="2">
    <source>
        <dbReference type="ARBA" id="ARBA00022645"/>
    </source>
</evidence>
<dbReference type="SUPFAM" id="SSF53474">
    <property type="entry name" value="alpha/beta-Hydrolases"/>
    <property type="match status" value="1"/>
</dbReference>
<sequence length="429" mass="48376">MKLILIIASFIFGTAYCAFPNIYGKPKQFPIVGALDDPLILTPLIRDNKLEEARTASNVNSSVFLGVESYSGYLTVDENYDSNMFFWVVQGLHPLYGLFEEIGPFSINSNMELELRPNAWTESHSVIFIDNPVGTGYSFTSDGGYAQNETKSCRVTTFFVTGESYAGKYIPAIGYTILKKNPEAELKINLQGLSIGNGLSDPENQLKYGAYLYQLGMIDANTKELFNKNEEEVAKLIQDGQYEEAFVLFDELLNGDLTAYPTLFKNATGYDNYFNYLYPTEPSSGGSVYDFVQRTQVRNALHVGRTPFGIGPVEENLVNDIMQSVAPWISELLSNYRVLLYNGQMDIIVAYTLTVNYLQNLEFDGADEYQTATRYKWLVDNEIAGYVKQAGNLTEVLVRNAGHMVPNDQPKWARDLITRFVRNEPLYEK</sequence>
<dbReference type="PROSITE" id="PS00560">
    <property type="entry name" value="CARBOXYPEPT_SER_HIS"/>
    <property type="match status" value="1"/>
</dbReference>
<dbReference type="InterPro" id="IPR001563">
    <property type="entry name" value="Peptidase_S10"/>
</dbReference>
<dbReference type="EMBL" id="JAPWTJ010000563">
    <property type="protein sequence ID" value="KAJ8977297.1"/>
    <property type="molecule type" value="Genomic_DNA"/>
</dbReference>
<evidence type="ECO:0000256" key="1">
    <source>
        <dbReference type="ARBA" id="ARBA00009431"/>
    </source>
</evidence>
<dbReference type="PANTHER" id="PTHR11802:SF472">
    <property type="entry name" value="SERINE CARBOXYPEPTIDASE CPVL-RELATED"/>
    <property type="match status" value="1"/>
</dbReference>
<feature type="signal peptide" evidence="7">
    <location>
        <begin position="1"/>
        <end position="17"/>
    </location>
</feature>
<dbReference type="InterPro" id="IPR018202">
    <property type="entry name" value="Ser_caboxypep_ser_AS"/>
</dbReference>
<protein>
    <recommendedName>
        <fullName evidence="7">Carboxypeptidase</fullName>
        <ecNumber evidence="7">3.4.16.-</ecNumber>
    </recommendedName>
</protein>
<dbReference type="PROSITE" id="PS00131">
    <property type="entry name" value="CARBOXYPEPT_SER_SER"/>
    <property type="match status" value="1"/>
</dbReference>
<dbReference type="EC" id="3.4.16.-" evidence="7"/>
<evidence type="ECO:0000313" key="9">
    <source>
        <dbReference type="Proteomes" id="UP001162164"/>
    </source>
</evidence>
<name>A0ABQ9JHY4_9CUCU</name>
<dbReference type="Pfam" id="PF00450">
    <property type="entry name" value="Peptidase_S10"/>
    <property type="match status" value="2"/>
</dbReference>
<dbReference type="PANTHER" id="PTHR11802">
    <property type="entry name" value="SERINE PROTEASE FAMILY S10 SERINE CARBOXYPEPTIDASE"/>
    <property type="match status" value="1"/>
</dbReference>
<keyword evidence="2 7" id="KW-0121">Carboxypeptidase</keyword>
<keyword evidence="5 7" id="KW-0378">Hydrolase</keyword>
<evidence type="ECO:0000256" key="5">
    <source>
        <dbReference type="ARBA" id="ARBA00022801"/>
    </source>
</evidence>
<reference evidence="8" key="1">
    <citation type="journal article" date="2023" name="Insect Mol. Biol.">
        <title>Genome sequencing provides insights into the evolution of gene families encoding plant cell wall-degrading enzymes in longhorned beetles.</title>
        <authorList>
            <person name="Shin N.R."/>
            <person name="Okamura Y."/>
            <person name="Kirsch R."/>
            <person name="Pauchet Y."/>
        </authorList>
    </citation>
    <scope>NUCLEOTIDE SEQUENCE</scope>
    <source>
        <strain evidence="8">MMC_N1</strain>
    </source>
</reference>
<feature type="chain" id="PRO_5044949833" description="Carboxypeptidase" evidence="7">
    <location>
        <begin position="18"/>
        <end position="429"/>
    </location>
</feature>
<keyword evidence="6" id="KW-0325">Glycoprotein</keyword>
<evidence type="ECO:0000256" key="4">
    <source>
        <dbReference type="ARBA" id="ARBA00022729"/>
    </source>
</evidence>
<evidence type="ECO:0000256" key="3">
    <source>
        <dbReference type="ARBA" id="ARBA00022670"/>
    </source>
</evidence>
<keyword evidence="9" id="KW-1185">Reference proteome</keyword>
<evidence type="ECO:0000313" key="8">
    <source>
        <dbReference type="EMBL" id="KAJ8977297.1"/>
    </source>
</evidence>
<proteinExistence type="inferred from homology"/>
<dbReference type="Gene3D" id="3.40.50.1820">
    <property type="entry name" value="alpha/beta hydrolase"/>
    <property type="match status" value="1"/>
</dbReference>